<dbReference type="InterPro" id="IPR025827">
    <property type="entry name" value="Zn_ribbon_recom_dom"/>
</dbReference>
<dbReference type="Pfam" id="PF13408">
    <property type="entry name" value="Zn_ribbon_recom"/>
    <property type="match status" value="1"/>
</dbReference>
<comment type="caution">
    <text evidence="6">The sequence shown here is derived from an EMBL/GenBank/DDBJ whole genome shotgun (WGS) entry which is preliminary data.</text>
</comment>
<dbReference type="PANTHER" id="PTHR30461">
    <property type="entry name" value="DNA-INVERTASE FROM LAMBDOID PROPHAGE"/>
    <property type="match status" value="1"/>
</dbReference>
<name>A0A841ZCG5_9LIST</name>
<sequence length="220" mass="25743">LPLFSGLLFCADCGQKLYFCRGKSVSKNQENYICSSYRRRTVTCTAHYIRSVVIEEVVKSNLKQTMAHIHANEQIFFQEVLKGDQQARKRQAESKQKELHSAQKRIAELDAIFPQLYEDMVSGRINSDRFDKLSSTYEDEQTRLKQQVADATQEIQSELDVNTYLRELRKFVRKHINFDTLTPELLHEMIDKIIVYQDKRIEIHYKYGLGDLGNLIEKMA</sequence>
<dbReference type="PANTHER" id="PTHR30461:SF2">
    <property type="entry name" value="SERINE RECOMBINASE PINE-RELATED"/>
    <property type="match status" value="1"/>
</dbReference>
<protein>
    <submittedName>
        <fullName evidence="6">DUF4368 domain-containing protein</fullName>
    </submittedName>
</protein>
<proteinExistence type="predicted"/>
<evidence type="ECO:0000256" key="3">
    <source>
        <dbReference type="SAM" id="Coils"/>
    </source>
</evidence>
<organism evidence="6 7">
    <name type="scientific">Listeria weihenstephanensis</name>
    <dbReference type="NCBI Taxonomy" id="1006155"/>
    <lineage>
        <taxon>Bacteria</taxon>
        <taxon>Bacillati</taxon>
        <taxon>Bacillota</taxon>
        <taxon>Bacilli</taxon>
        <taxon>Bacillales</taxon>
        <taxon>Listeriaceae</taxon>
        <taxon>Listeria</taxon>
    </lineage>
</organism>
<feature type="coiled-coil region" evidence="3">
    <location>
        <begin position="92"/>
        <end position="154"/>
    </location>
</feature>
<accession>A0A841ZCG5</accession>
<dbReference type="AlphaFoldDB" id="A0A841ZCG5"/>
<reference evidence="6 7" key="1">
    <citation type="submission" date="2020-03" db="EMBL/GenBank/DDBJ databases">
        <title>Soil Listeria distribution.</title>
        <authorList>
            <person name="Liao J."/>
            <person name="Wiedmann M."/>
        </authorList>
    </citation>
    <scope>NUCLEOTIDE SEQUENCE [LARGE SCALE GENOMIC DNA]</scope>
    <source>
        <strain evidence="6 7">FSL L7-1523</strain>
    </source>
</reference>
<dbReference type="GO" id="GO:0000150">
    <property type="term" value="F:DNA strand exchange activity"/>
    <property type="evidence" value="ECO:0007669"/>
    <property type="project" value="TreeGrafter"/>
</dbReference>
<dbReference type="Proteomes" id="UP000564536">
    <property type="component" value="Unassembled WGS sequence"/>
</dbReference>
<dbReference type="InterPro" id="IPR050639">
    <property type="entry name" value="SSR_resolvase"/>
</dbReference>
<keyword evidence="2" id="KW-0233">DNA recombination</keyword>
<evidence type="ECO:0000259" key="5">
    <source>
        <dbReference type="Pfam" id="PF14287"/>
    </source>
</evidence>
<dbReference type="GO" id="GO:0003677">
    <property type="term" value="F:DNA binding"/>
    <property type="evidence" value="ECO:0007669"/>
    <property type="project" value="UniProtKB-KW"/>
</dbReference>
<feature type="domain" description="DUF4368" evidence="5">
    <location>
        <begin position="170"/>
        <end position="207"/>
    </location>
</feature>
<feature type="non-terminal residue" evidence="6">
    <location>
        <position position="1"/>
    </location>
</feature>
<dbReference type="InterPro" id="IPR025378">
    <property type="entry name" value="DUF4368"/>
</dbReference>
<keyword evidence="3" id="KW-0175">Coiled coil</keyword>
<evidence type="ECO:0000313" key="7">
    <source>
        <dbReference type="Proteomes" id="UP000564536"/>
    </source>
</evidence>
<evidence type="ECO:0000259" key="4">
    <source>
        <dbReference type="Pfam" id="PF13408"/>
    </source>
</evidence>
<gene>
    <name evidence="6" type="ORF">HB943_16525</name>
</gene>
<dbReference type="EMBL" id="JAARRL010000067">
    <property type="protein sequence ID" value="MBC1502196.1"/>
    <property type="molecule type" value="Genomic_DNA"/>
</dbReference>
<keyword evidence="1" id="KW-0238">DNA-binding</keyword>
<feature type="domain" description="Recombinase zinc beta ribbon" evidence="4">
    <location>
        <begin position="3"/>
        <end position="62"/>
    </location>
</feature>
<evidence type="ECO:0000313" key="6">
    <source>
        <dbReference type="EMBL" id="MBC1502196.1"/>
    </source>
</evidence>
<dbReference type="Pfam" id="PF14287">
    <property type="entry name" value="DUF4368"/>
    <property type="match status" value="1"/>
</dbReference>
<evidence type="ECO:0000256" key="1">
    <source>
        <dbReference type="ARBA" id="ARBA00023125"/>
    </source>
</evidence>
<evidence type="ECO:0000256" key="2">
    <source>
        <dbReference type="ARBA" id="ARBA00023172"/>
    </source>
</evidence>